<organism evidence="8 9">
    <name type="scientific">Polaromonas eurypsychrophila</name>
    <dbReference type="NCBI Taxonomy" id="1614635"/>
    <lineage>
        <taxon>Bacteria</taxon>
        <taxon>Pseudomonadati</taxon>
        <taxon>Pseudomonadota</taxon>
        <taxon>Betaproteobacteria</taxon>
        <taxon>Burkholderiales</taxon>
        <taxon>Comamonadaceae</taxon>
        <taxon>Polaromonas</taxon>
    </lineage>
</organism>
<dbReference type="GO" id="GO:0005507">
    <property type="term" value="F:copper ion binding"/>
    <property type="evidence" value="ECO:0007669"/>
    <property type="project" value="InterPro"/>
</dbReference>
<sequence length="548" mass="60085">MLQRRQLLLFAGVAAGAAVGGAAWMYYGPPRSNLVAGGPFRHYPFDPVAVENFQQKLFIPVGDGPFGVLDVAGPLKIRATPARFAFLPGRESPFLLYLTEQAGKAYQNPILRIESGMRFTASLDNGLAEATIIHWHGLHVPAAMDGHPASTIAPGGRYDYDFKVSNRGGTYWYHTHAHELTAEQAYHGLASFFLVDDDDQRRVNKALDLQLGVTDLPLVIQDKQFDAQGKLLYKPDAHEAMMGWLGDTLLANLTPNAVHTVTPRTYRLRLLNGSNARIYRLAFVKGKTALNFTVIGTDGGLIERPETVGEAFLAPGERLDVLFDAGQAQPGEDIFLKSLAFDPMENEGSSAGMPGMGGMGMGRMMASMSSSRLPLGLEFNILKLSVTAGERIVAKLPTTLSQVKPIPTGGAAQRKIELSMGQMRFLINGYTFRMDEIAFDVKRSAVEIWNISNPTLGMPHPMHIHGFSFQVLERIGSPPQVAATARFGQGRTVSDLGWKDTVLVWPGESVRIAIDFTHDFSGDQTYVFHCHNLEHEDAGMMINFRVQA</sequence>
<dbReference type="PANTHER" id="PTHR48267">
    <property type="entry name" value="CUPREDOXIN SUPERFAMILY PROTEIN"/>
    <property type="match status" value="1"/>
</dbReference>
<keyword evidence="4" id="KW-1133">Transmembrane helix</keyword>
<reference evidence="8" key="2">
    <citation type="submission" date="2020-09" db="EMBL/GenBank/DDBJ databases">
        <authorList>
            <person name="Sun Q."/>
            <person name="Zhou Y."/>
        </authorList>
    </citation>
    <scope>NUCLEOTIDE SEQUENCE</scope>
    <source>
        <strain evidence="8">CGMCC 1.15322</strain>
    </source>
</reference>
<dbReference type="Pfam" id="PF07731">
    <property type="entry name" value="Cu-oxidase_2"/>
    <property type="match status" value="1"/>
</dbReference>
<dbReference type="EMBL" id="BMIG01000005">
    <property type="protein sequence ID" value="GGA96566.1"/>
    <property type="molecule type" value="Genomic_DNA"/>
</dbReference>
<dbReference type="Gene3D" id="2.60.40.420">
    <property type="entry name" value="Cupredoxins - blue copper proteins"/>
    <property type="match status" value="3"/>
</dbReference>
<evidence type="ECO:0000256" key="2">
    <source>
        <dbReference type="ARBA" id="ARBA00022723"/>
    </source>
</evidence>
<evidence type="ECO:0000259" key="7">
    <source>
        <dbReference type="Pfam" id="PF07732"/>
    </source>
</evidence>
<evidence type="ECO:0000259" key="6">
    <source>
        <dbReference type="Pfam" id="PF07731"/>
    </source>
</evidence>
<reference evidence="8" key="1">
    <citation type="journal article" date="2014" name="Int. J. Syst. Evol. Microbiol.">
        <title>Complete genome sequence of Corynebacterium casei LMG S-19264T (=DSM 44701T), isolated from a smear-ripened cheese.</title>
        <authorList>
            <consortium name="US DOE Joint Genome Institute (JGI-PGF)"/>
            <person name="Walter F."/>
            <person name="Albersmeier A."/>
            <person name="Kalinowski J."/>
            <person name="Ruckert C."/>
        </authorList>
    </citation>
    <scope>NUCLEOTIDE SEQUENCE</scope>
    <source>
        <strain evidence="8">CGMCC 1.15322</strain>
    </source>
</reference>
<keyword evidence="3" id="KW-0560">Oxidoreductase</keyword>
<evidence type="ECO:0000256" key="1">
    <source>
        <dbReference type="ARBA" id="ARBA00004418"/>
    </source>
</evidence>
<dbReference type="RefSeq" id="WP_188707941.1">
    <property type="nucleotide sequence ID" value="NZ_BMIG01000005.1"/>
</dbReference>
<protein>
    <submittedName>
        <fullName evidence="8">Periplasmic cell division protein (SufI)</fullName>
    </submittedName>
</protein>
<keyword evidence="4" id="KW-0812">Transmembrane</keyword>
<evidence type="ECO:0000259" key="5">
    <source>
        <dbReference type="Pfam" id="PF00394"/>
    </source>
</evidence>
<dbReference type="AlphaFoldDB" id="A0A916SEU3"/>
<dbReference type="Pfam" id="PF07732">
    <property type="entry name" value="Cu-oxidase_3"/>
    <property type="match status" value="1"/>
</dbReference>
<dbReference type="Pfam" id="PF00394">
    <property type="entry name" value="Cu-oxidase"/>
    <property type="match status" value="1"/>
</dbReference>
<dbReference type="SUPFAM" id="SSF49503">
    <property type="entry name" value="Cupredoxins"/>
    <property type="match status" value="3"/>
</dbReference>
<feature type="domain" description="Plastocyanin-like" evidence="5">
    <location>
        <begin position="255"/>
        <end position="330"/>
    </location>
</feature>
<keyword evidence="8" id="KW-0131">Cell cycle</keyword>
<dbReference type="InterPro" id="IPR002355">
    <property type="entry name" value="Cu_oxidase_Cu_BS"/>
</dbReference>
<keyword evidence="8" id="KW-0132">Cell division</keyword>
<dbReference type="Proteomes" id="UP000620596">
    <property type="component" value="Unassembled WGS sequence"/>
</dbReference>
<dbReference type="InterPro" id="IPR008972">
    <property type="entry name" value="Cupredoxin"/>
</dbReference>
<dbReference type="CDD" id="cd13852">
    <property type="entry name" value="CuRO_1_McoP_like"/>
    <property type="match status" value="1"/>
</dbReference>
<dbReference type="GO" id="GO:0051301">
    <property type="term" value="P:cell division"/>
    <property type="evidence" value="ECO:0007669"/>
    <property type="project" value="UniProtKB-KW"/>
</dbReference>
<evidence type="ECO:0000313" key="8">
    <source>
        <dbReference type="EMBL" id="GGA96566.1"/>
    </source>
</evidence>
<evidence type="ECO:0000256" key="4">
    <source>
        <dbReference type="SAM" id="Phobius"/>
    </source>
</evidence>
<keyword evidence="2" id="KW-0479">Metal-binding</keyword>
<feature type="domain" description="Plastocyanin-like" evidence="6">
    <location>
        <begin position="424"/>
        <end position="547"/>
    </location>
</feature>
<gene>
    <name evidence="8" type="primary">sufI</name>
    <name evidence="8" type="ORF">GCM10011496_17040</name>
</gene>
<dbReference type="PANTHER" id="PTHR48267:SF1">
    <property type="entry name" value="BILIRUBIN OXIDASE"/>
    <property type="match status" value="1"/>
</dbReference>
<dbReference type="PROSITE" id="PS00080">
    <property type="entry name" value="MULTICOPPER_OXIDASE2"/>
    <property type="match status" value="1"/>
</dbReference>
<dbReference type="InterPro" id="IPR045087">
    <property type="entry name" value="Cu-oxidase_fam"/>
</dbReference>
<accession>A0A916SEU3</accession>
<comment type="subcellular location">
    <subcellularLocation>
        <location evidence="1">Periplasm</location>
    </subcellularLocation>
</comment>
<comment type="caution">
    <text evidence="8">The sequence shown here is derived from an EMBL/GenBank/DDBJ whole genome shotgun (WGS) entry which is preliminary data.</text>
</comment>
<evidence type="ECO:0000256" key="3">
    <source>
        <dbReference type="ARBA" id="ARBA00023002"/>
    </source>
</evidence>
<dbReference type="InterPro" id="IPR001117">
    <property type="entry name" value="Cu-oxidase_2nd"/>
</dbReference>
<dbReference type="InterPro" id="IPR011706">
    <property type="entry name" value="Cu-oxidase_C"/>
</dbReference>
<dbReference type="InterPro" id="IPR011707">
    <property type="entry name" value="Cu-oxidase-like_N"/>
</dbReference>
<name>A0A916SEU3_9BURK</name>
<feature type="domain" description="Plastocyanin-like" evidence="7">
    <location>
        <begin position="106"/>
        <end position="198"/>
    </location>
</feature>
<keyword evidence="4" id="KW-0472">Membrane</keyword>
<proteinExistence type="predicted"/>
<dbReference type="CDD" id="cd13888">
    <property type="entry name" value="CuRO_3_McoP_like"/>
    <property type="match status" value="1"/>
</dbReference>
<evidence type="ECO:0000313" key="9">
    <source>
        <dbReference type="Proteomes" id="UP000620596"/>
    </source>
</evidence>
<dbReference type="GO" id="GO:0042597">
    <property type="term" value="C:periplasmic space"/>
    <property type="evidence" value="ECO:0007669"/>
    <property type="project" value="UniProtKB-SubCell"/>
</dbReference>
<feature type="transmembrane region" description="Helical" evidence="4">
    <location>
        <begin position="7"/>
        <end position="27"/>
    </location>
</feature>
<dbReference type="CDD" id="cd13879">
    <property type="entry name" value="CuRO_2_McoP_like"/>
    <property type="match status" value="1"/>
</dbReference>
<keyword evidence="9" id="KW-1185">Reference proteome</keyword>
<dbReference type="GO" id="GO:0016491">
    <property type="term" value="F:oxidoreductase activity"/>
    <property type="evidence" value="ECO:0007669"/>
    <property type="project" value="UniProtKB-KW"/>
</dbReference>